<reference evidence="3 4" key="1">
    <citation type="submission" date="2020-01" db="EMBL/GenBank/DDBJ databases">
        <authorList>
            <consortium name="DOE Joint Genome Institute"/>
            <person name="Haridas S."/>
            <person name="Albert R."/>
            <person name="Binder M."/>
            <person name="Bloem J."/>
            <person name="Labutti K."/>
            <person name="Salamov A."/>
            <person name="Andreopoulos B."/>
            <person name="Baker S.E."/>
            <person name="Barry K."/>
            <person name="Bills G."/>
            <person name="Bluhm B.H."/>
            <person name="Cannon C."/>
            <person name="Castanera R."/>
            <person name="Culley D.E."/>
            <person name="Daum C."/>
            <person name="Ezra D."/>
            <person name="Gonzalez J.B."/>
            <person name="Henrissat B."/>
            <person name="Kuo A."/>
            <person name="Liang C."/>
            <person name="Lipzen A."/>
            <person name="Lutzoni F."/>
            <person name="Magnuson J."/>
            <person name="Mondo S."/>
            <person name="Nolan M."/>
            <person name="Ohm R."/>
            <person name="Pangilinan J."/>
            <person name="Park H.-J.H."/>
            <person name="Ramirez L."/>
            <person name="Alfaro M."/>
            <person name="Sun H."/>
            <person name="Tritt A."/>
            <person name="Yoshinaga Y."/>
            <person name="Zwiers L.-H.L."/>
            <person name="Turgeon B.G."/>
            <person name="Goodwin S.B."/>
            <person name="Spatafora J.W."/>
            <person name="Crous P.W."/>
            <person name="Grigoriev I.V."/>
        </authorList>
    </citation>
    <scope>NUCLEOTIDE SEQUENCE [LARGE SCALE GENOMIC DNA]</scope>
    <source>
        <strain evidence="3 4">CBS 611.86</strain>
    </source>
</reference>
<name>A0A7C8M2X6_9PLEO</name>
<evidence type="ECO:0000313" key="3">
    <source>
        <dbReference type="EMBL" id="KAF2866121.1"/>
    </source>
</evidence>
<feature type="chain" id="PRO_5028987345" evidence="2">
    <location>
        <begin position="20"/>
        <end position="319"/>
    </location>
</feature>
<accession>A0A7C8M2X6</accession>
<sequence>MACSLTLALLGMCVNNTLKLAGIKQSNRAPNISQQDKNRIHCESCIPTMSSPSPPLAVAFADAELELTQPRPERRIDQVIAPWLELNHQSIVELQPEMMHARQRRQHLERLGRLRRSDMHTDPTTEFVDMPTARIGLPTADSLQLHWRVTRGLGAQHINIDMVRSAFSDYSDDDDDQDDPAADSTHSGSNEPHNSSHDEDETRGRFPTISGNQHAEHETRLAELFAKAGISPPTATGSPEQRSESERSTALLLPRISRRSPIPHSGTTSDLEAQDTAYIGYNASDADLEAQTGRRPSRAFQKVRMVFGSWSSSGTSSKR</sequence>
<evidence type="ECO:0000256" key="1">
    <source>
        <dbReference type="SAM" id="MobiDB-lite"/>
    </source>
</evidence>
<gene>
    <name evidence="3" type="ORF">BDV95DRAFT_584935</name>
</gene>
<dbReference type="AlphaFoldDB" id="A0A7C8M2X6"/>
<organism evidence="3 4">
    <name type="scientific">Massariosphaeria phaeospora</name>
    <dbReference type="NCBI Taxonomy" id="100035"/>
    <lineage>
        <taxon>Eukaryota</taxon>
        <taxon>Fungi</taxon>
        <taxon>Dikarya</taxon>
        <taxon>Ascomycota</taxon>
        <taxon>Pezizomycotina</taxon>
        <taxon>Dothideomycetes</taxon>
        <taxon>Pleosporomycetidae</taxon>
        <taxon>Pleosporales</taxon>
        <taxon>Pleosporales incertae sedis</taxon>
        <taxon>Massariosphaeria</taxon>
    </lineage>
</organism>
<feature type="compositionally biased region" description="Basic and acidic residues" evidence="1">
    <location>
        <begin position="194"/>
        <end position="204"/>
    </location>
</feature>
<keyword evidence="2" id="KW-0732">Signal</keyword>
<feature type="region of interest" description="Disordered" evidence="1">
    <location>
        <begin position="169"/>
        <end position="216"/>
    </location>
</feature>
<feature type="compositionally biased region" description="Acidic residues" evidence="1">
    <location>
        <begin position="170"/>
        <end position="181"/>
    </location>
</feature>
<comment type="caution">
    <text evidence="3">The sequence shown here is derived from an EMBL/GenBank/DDBJ whole genome shotgun (WGS) entry which is preliminary data.</text>
</comment>
<evidence type="ECO:0000313" key="4">
    <source>
        <dbReference type="Proteomes" id="UP000481861"/>
    </source>
</evidence>
<evidence type="ECO:0000256" key="2">
    <source>
        <dbReference type="SAM" id="SignalP"/>
    </source>
</evidence>
<dbReference type="Proteomes" id="UP000481861">
    <property type="component" value="Unassembled WGS sequence"/>
</dbReference>
<dbReference type="EMBL" id="JAADJZ010000029">
    <property type="protein sequence ID" value="KAF2866121.1"/>
    <property type="molecule type" value="Genomic_DNA"/>
</dbReference>
<keyword evidence="4" id="KW-1185">Reference proteome</keyword>
<proteinExistence type="predicted"/>
<protein>
    <submittedName>
        <fullName evidence="3">Uncharacterized protein</fullName>
    </submittedName>
</protein>
<feature type="signal peptide" evidence="2">
    <location>
        <begin position="1"/>
        <end position="19"/>
    </location>
</feature>